<dbReference type="InterPro" id="IPR009060">
    <property type="entry name" value="UBA-like_sf"/>
</dbReference>
<dbReference type="InterPro" id="IPR014039">
    <property type="entry name" value="Transl_elong_EFTs/EF1B_dimer"/>
</dbReference>
<dbReference type="PANTHER" id="PTHR11741:SF0">
    <property type="entry name" value="ELONGATION FACTOR TS, MITOCHONDRIAL"/>
    <property type="match status" value="1"/>
</dbReference>
<gene>
    <name evidence="9" type="ORF">ABEB36_010367</name>
</gene>
<comment type="similarity">
    <text evidence="1 6 7">Belongs to the EF-Ts family.</text>
</comment>
<dbReference type="GO" id="GO:0003746">
    <property type="term" value="F:translation elongation factor activity"/>
    <property type="evidence" value="ECO:0007669"/>
    <property type="project" value="UniProtKB-UniRule"/>
</dbReference>
<dbReference type="SUPFAM" id="SSF54713">
    <property type="entry name" value="Elongation factor Ts (EF-Ts), dimerisation domain"/>
    <property type="match status" value="1"/>
</dbReference>
<keyword evidence="2 6" id="KW-0251">Elongation factor</keyword>
<comment type="caution">
    <text evidence="9">The sequence shown here is derived from an EMBL/GenBank/DDBJ whole genome shotgun (WGS) entry which is preliminary data.</text>
</comment>
<sequence>MQIYKLIVFTMLKNFQLVVRNWCRNFYTSHTNLASEKSALAVLRKKTGYTFANCKKALEMHNNNLEKAEEWLKQQAQALGWSKAIKLEGRQTTQGLIGVSVDNDKGVLVEINCETDFVARNAEFQNMVKGATQTCLNYLKSGPSSTHLITKIGLNSEQLKSLKCDDGKTLADKLVLMIGSVGENATLKRAIGIKVNNGIHLAGYAHPSGTSENNILLGRIGGIVAIRNLNEENPQLDEIATGLCQHVVGMAPKSIDKVDENLTSSQEDETSLVHQEYLLDDTMTVKELLDSNQIEVVDFQRLECGEVINTLGEQTLDYVENQKMISY</sequence>
<dbReference type="InterPro" id="IPR036402">
    <property type="entry name" value="EF-Ts_dimer_sf"/>
</dbReference>
<keyword evidence="4" id="KW-0809">Transit peptide</keyword>
<comment type="subcellular location">
    <subcellularLocation>
        <location evidence="6">Mitochondrion</location>
    </subcellularLocation>
</comment>
<dbReference type="FunFam" id="1.10.8.10:FF:000031">
    <property type="entry name" value="Elongation factor Ts, mitochondrial"/>
    <property type="match status" value="1"/>
</dbReference>
<dbReference type="PROSITE" id="PS01127">
    <property type="entry name" value="EF_TS_2"/>
    <property type="match status" value="1"/>
</dbReference>
<evidence type="ECO:0000256" key="5">
    <source>
        <dbReference type="ARBA" id="ARBA00023128"/>
    </source>
</evidence>
<evidence type="ECO:0000256" key="4">
    <source>
        <dbReference type="ARBA" id="ARBA00022946"/>
    </source>
</evidence>
<dbReference type="SUPFAM" id="SSF46934">
    <property type="entry name" value="UBA-like"/>
    <property type="match status" value="1"/>
</dbReference>
<evidence type="ECO:0000256" key="6">
    <source>
        <dbReference type="HAMAP-Rule" id="MF_03135"/>
    </source>
</evidence>
<dbReference type="InterPro" id="IPR018101">
    <property type="entry name" value="Transl_elong_Ts_CS"/>
</dbReference>
<proteinExistence type="inferred from homology"/>
<dbReference type="EMBL" id="JBDJPC010000007">
    <property type="protein sequence ID" value="KAL1494843.1"/>
    <property type="molecule type" value="Genomic_DNA"/>
</dbReference>
<comment type="function">
    <text evidence="6 7">Associates with the EF-Tu.GDP complex and induces the exchange of GDP to GTP. It remains bound to the aminoacyl-tRNA.EF-Tu.GTP complex up to the GTP hydrolysis stage on the ribosome.</text>
</comment>
<dbReference type="Gene3D" id="3.30.479.20">
    <property type="entry name" value="Elongation factor Ts, dimerisation domain"/>
    <property type="match status" value="2"/>
</dbReference>
<dbReference type="Proteomes" id="UP001566132">
    <property type="component" value="Unassembled WGS sequence"/>
</dbReference>
<protein>
    <recommendedName>
        <fullName evidence="6">Elongation factor Ts, mitochondrial</fullName>
        <shortName evidence="6">EF-Ts</shortName>
        <shortName evidence="6">EF-TsMt</shortName>
    </recommendedName>
</protein>
<evidence type="ECO:0000256" key="1">
    <source>
        <dbReference type="ARBA" id="ARBA00005532"/>
    </source>
</evidence>
<evidence type="ECO:0000256" key="3">
    <source>
        <dbReference type="ARBA" id="ARBA00022917"/>
    </source>
</evidence>
<organism evidence="9 10">
    <name type="scientific">Hypothenemus hampei</name>
    <name type="common">Coffee berry borer</name>
    <dbReference type="NCBI Taxonomy" id="57062"/>
    <lineage>
        <taxon>Eukaryota</taxon>
        <taxon>Metazoa</taxon>
        <taxon>Ecdysozoa</taxon>
        <taxon>Arthropoda</taxon>
        <taxon>Hexapoda</taxon>
        <taxon>Insecta</taxon>
        <taxon>Pterygota</taxon>
        <taxon>Neoptera</taxon>
        <taxon>Endopterygota</taxon>
        <taxon>Coleoptera</taxon>
        <taxon>Polyphaga</taxon>
        <taxon>Cucujiformia</taxon>
        <taxon>Curculionidae</taxon>
        <taxon>Scolytinae</taxon>
        <taxon>Hypothenemus</taxon>
    </lineage>
</organism>
<accession>A0ABD1ELJ8</accession>
<evidence type="ECO:0000256" key="2">
    <source>
        <dbReference type="ARBA" id="ARBA00022768"/>
    </source>
</evidence>
<dbReference type="GO" id="GO:0005739">
    <property type="term" value="C:mitochondrion"/>
    <property type="evidence" value="ECO:0007669"/>
    <property type="project" value="UniProtKB-SubCell"/>
</dbReference>
<keyword evidence="3 6" id="KW-0648">Protein biosynthesis</keyword>
<reference evidence="9 10" key="1">
    <citation type="submission" date="2024-05" db="EMBL/GenBank/DDBJ databases">
        <title>Genetic variation in Jamaican populations of the coffee berry borer (Hypothenemus hampei).</title>
        <authorList>
            <person name="Errbii M."/>
            <person name="Myrie A."/>
        </authorList>
    </citation>
    <scope>NUCLEOTIDE SEQUENCE [LARGE SCALE GENOMIC DNA]</scope>
    <source>
        <strain evidence="9">JA-Hopewell-2020-01-JO</strain>
        <tissue evidence="9">Whole body</tissue>
    </source>
</reference>
<evidence type="ECO:0000313" key="9">
    <source>
        <dbReference type="EMBL" id="KAL1494843.1"/>
    </source>
</evidence>
<name>A0ABD1ELJ8_HYPHA</name>
<keyword evidence="5 6" id="KW-0496">Mitochondrion</keyword>
<dbReference type="CDD" id="cd14275">
    <property type="entry name" value="UBA_EF-Ts"/>
    <property type="match status" value="1"/>
</dbReference>
<dbReference type="PANTHER" id="PTHR11741">
    <property type="entry name" value="ELONGATION FACTOR TS"/>
    <property type="match status" value="1"/>
</dbReference>
<dbReference type="HAMAP" id="MF_00050">
    <property type="entry name" value="EF_Ts"/>
    <property type="match status" value="1"/>
</dbReference>
<keyword evidence="10" id="KW-1185">Reference proteome</keyword>
<evidence type="ECO:0000313" key="10">
    <source>
        <dbReference type="Proteomes" id="UP001566132"/>
    </source>
</evidence>
<dbReference type="InterPro" id="IPR001816">
    <property type="entry name" value="Transl_elong_EFTs/EF1B"/>
</dbReference>
<feature type="domain" description="Translation elongation factor EFTs/EF1B dimerisation" evidence="8">
    <location>
        <begin position="106"/>
        <end position="259"/>
    </location>
</feature>
<dbReference type="NCBIfam" id="TIGR00116">
    <property type="entry name" value="tsf"/>
    <property type="match status" value="1"/>
</dbReference>
<dbReference type="AlphaFoldDB" id="A0ABD1ELJ8"/>
<evidence type="ECO:0000259" key="8">
    <source>
        <dbReference type="Pfam" id="PF00889"/>
    </source>
</evidence>
<dbReference type="Pfam" id="PF00889">
    <property type="entry name" value="EF_TS"/>
    <property type="match status" value="1"/>
</dbReference>
<evidence type="ECO:0000256" key="7">
    <source>
        <dbReference type="RuleBase" id="RU000642"/>
    </source>
</evidence>
<dbReference type="Gene3D" id="1.10.8.10">
    <property type="entry name" value="DNA helicase RuvA subunit, C-terminal domain"/>
    <property type="match status" value="1"/>
</dbReference>
<dbReference type="Pfam" id="PF25025">
    <property type="entry name" value="EF-Ts_N"/>
    <property type="match status" value="1"/>
</dbReference>